<evidence type="ECO:0000313" key="2">
    <source>
        <dbReference type="EMBL" id="KAK2159166.1"/>
    </source>
</evidence>
<comment type="caution">
    <text evidence="2">The sequence shown here is derived from an EMBL/GenBank/DDBJ whole genome shotgun (WGS) entry which is preliminary data.</text>
</comment>
<sequence length="271" mass="29696">MTGCRVKSSYSGRGAHRLDDPRKMSTTMKTVCMSYVIVLICQFAQPLTAWNTRPQTELVFLVACHCLFSSKENERKPYNPNVGFPSSFLYVARYCLLAGTGSSRNRFSDEQRLLEIIQDVKSGFPTRTATPAPAGATPATRGAATTIWSAAKRTTTSASATSGDRTAGVNRDCSANSTGRPSQGQTSASTRRPSSTSCHLRTLNERPSPVVQRTRSYPIAYRPNTRREATPQHVGPPVCLSHTCRTSRRRFPVLQNPVAGFWPDCGLVFAL</sequence>
<reference evidence="2" key="1">
    <citation type="journal article" date="2023" name="Mol. Biol. Evol.">
        <title>Third-Generation Sequencing Reveals the Adaptive Role of the Epigenome in Three Deep-Sea Polychaetes.</title>
        <authorList>
            <person name="Perez M."/>
            <person name="Aroh O."/>
            <person name="Sun Y."/>
            <person name="Lan Y."/>
            <person name="Juniper S.K."/>
            <person name="Young C.R."/>
            <person name="Angers B."/>
            <person name="Qian P.Y."/>
        </authorList>
    </citation>
    <scope>NUCLEOTIDE SEQUENCE</scope>
    <source>
        <strain evidence="2">P08H-3</strain>
    </source>
</reference>
<dbReference type="EMBL" id="JAODUP010000157">
    <property type="protein sequence ID" value="KAK2159166.1"/>
    <property type="molecule type" value="Genomic_DNA"/>
</dbReference>
<dbReference type="AlphaFoldDB" id="A0AAD9JU12"/>
<feature type="compositionally biased region" description="Polar residues" evidence="1">
    <location>
        <begin position="173"/>
        <end position="185"/>
    </location>
</feature>
<feature type="region of interest" description="Disordered" evidence="1">
    <location>
        <begin position="1"/>
        <end position="21"/>
    </location>
</feature>
<accession>A0AAD9JU12</accession>
<protein>
    <submittedName>
        <fullName evidence="2">Uncharacterized protein</fullName>
    </submittedName>
</protein>
<evidence type="ECO:0000313" key="3">
    <source>
        <dbReference type="Proteomes" id="UP001208570"/>
    </source>
</evidence>
<keyword evidence="3" id="KW-1185">Reference proteome</keyword>
<organism evidence="2 3">
    <name type="scientific">Paralvinella palmiformis</name>
    <dbReference type="NCBI Taxonomy" id="53620"/>
    <lineage>
        <taxon>Eukaryota</taxon>
        <taxon>Metazoa</taxon>
        <taxon>Spiralia</taxon>
        <taxon>Lophotrochozoa</taxon>
        <taxon>Annelida</taxon>
        <taxon>Polychaeta</taxon>
        <taxon>Sedentaria</taxon>
        <taxon>Canalipalpata</taxon>
        <taxon>Terebellida</taxon>
        <taxon>Terebelliformia</taxon>
        <taxon>Alvinellidae</taxon>
        <taxon>Paralvinella</taxon>
    </lineage>
</organism>
<proteinExistence type="predicted"/>
<feature type="compositionally biased region" description="Low complexity" evidence="1">
    <location>
        <begin position="150"/>
        <end position="162"/>
    </location>
</feature>
<evidence type="ECO:0000256" key="1">
    <source>
        <dbReference type="SAM" id="MobiDB-lite"/>
    </source>
</evidence>
<gene>
    <name evidence="2" type="ORF">LSH36_157g04056</name>
</gene>
<dbReference type="Proteomes" id="UP001208570">
    <property type="component" value="Unassembled WGS sequence"/>
</dbReference>
<feature type="region of interest" description="Disordered" evidence="1">
    <location>
        <begin position="150"/>
        <end position="213"/>
    </location>
</feature>
<feature type="compositionally biased region" description="Low complexity" evidence="1">
    <location>
        <begin position="186"/>
        <end position="197"/>
    </location>
</feature>
<name>A0AAD9JU12_9ANNE</name>